<evidence type="ECO:0000313" key="9">
    <source>
        <dbReference type="Proteomes" id="UP000251314"/>
    </source>
</evidence>
<feature type="region of interest" description="Disordered" evidence="1">
    <location>
        <begin position="106"/>
        <end position="130"/>
    </location>
</feature>
<gene>
    <name evidence="7" type="ORF">JG687_00012945</name>
    <name evidence="8" type="ORF">PC110_g18083</name>
    <name evidence="2" type="ORF">PC113_g7026</name>
    <name evidence="3" type="ORF">PC115_g14283</name>
    <name evidence="4" type="ORF">PC117_g14661</name>
    <name evidence="5" type="ORF">PC118_g17671</name>
    <name evidence="6" type="ORF">PC129_g15531</name>
</gene>
<proteinExistence type="predicted"/>
<keyword evidence="9" id="KW-1185">Reference proteome</keyword>
<dbReference type="EMBL" id="MJFZ01000743">
    <property type="protein sequence ID" value="RAW25503.1"/>
    <property type="molecule type" value="Genomic_DNA"/>
</dbReference>
<dbReference type="Proteomes" id="UP000251314">
    <property type="component" value="Unassembled WGS sequence"/>
</dbReference>
<feature type="compositionally biased region" description="Acidic residues" evidence="1">
    <location>
        <begin position="67"/>
        <end position="80"/>
    </location>
</feature>
<dbReference type="Proteomes" id="UP000774804">
    <property type="component" value="Unassembled WGS sequence"/>
</dbReference>
<dbReference type="EMBL" id="JAENGZ010000910">
    <property type="protein sequence ID" value="KAG6952538.1"/>
    <property type="molecule type" value="Genomic_DNA"/>
</dbReference>
<dbReference type="EMBL" id="RCMK01000465">
    <property type="protein sequence ID" value="KAG2927172.1"/>
    <property type="molecule type" value="Genomic_DNA"/>
</dbReference>
<dbReference type="EMBL" id="RCMG01000149">
    <property type="protein sequence ID" value="KAG2861618.1"/>
    <property type="molecule type" value="Genomic_DNA"/>
</dbReference>
<dbReference type="VEuPathDB" id="FungiDB:PC110_g18083"/>
<dbReference type="EMBL" id="RCMV01000722">
    <property type="protein sequence ID" value="KAG3213536.1"/>
    <property type="molecule type" value="Genomic_DNA"/>
</dbReference>
<evidence type="ECO:0000313" key="6">
    <source>
        <dbReference type="EMBL" id="KAG3213536.1"/>
    </source>
</evidence>
<evidence type="ECO:0000313" key="7">
    <source>
        <dbReference type="EMBL" id="KAG6952538.1"/>
    </source>
</evidence>
<comment type="caution">
    <text evidence="8">The sequence shown here is derived from an EMBL/GenBank/DDBJ whole genome shotgun (WGS) entry which is preliminary data.</text>
</comment>
<sequence length="130" mass="14670">MDGIGGSTTYFVSRHHEHPPATLEELLRVSSKPDSISKKTDSADVIRKRVPDADDADSDSDYQCGSEDSDGDIDSGEPELDEWRLHAAEPREGLYLHEMRRQRGRMDEKEAEWLYPPDEEIPLGQGESVE</sequence>
<reference evidence="7" key="3">
    <citation type="submission" date="2021-01" db="EMBL/GenBank/DDBJ databases">
        <title>Phytophthora aleatoria, a newly-described species from Pinus radiata is distinct from Phytophthora cactorum isolates based on comparative genomics.</title>
        <authorList>
            <person name="Mcdougal R."/>
            <person name="Panda P."/>
            <person name="Williams N."/>
            <person name="Studholme D.J."/>
        </authorList>
    </citation>
    <scope>NUCLEOTIDE SEQUENCE</scope>
    <source>
        <strain evidence="7">NZFS 3830</strain>
    </source>
</reference>
<accession>A0A329RL70</accession>
<dbReference type="EMBL" id="RCMI01000539">
    <property type="protein sequence ID" value="KAG2906431.1"/>
    <property type="molecule type" value="Genomic_DNA"/>
</dbReference>
<name>A0A329RL70_9STRA</name>
<evidence type="ECO:0000313" key="3">
    <source>
        <dbReference type="EMBL" id="KAG2906431.1"/>
    </source>
</evidence>
<feature type="compositionally biased region" description="Basic and acidic residues" evidence="1">
    <location>
        <begin position="35"/>
        <end position="52"/>
    </location>
</feature>
<dbReference type="Proteomes" id="UP000735874">
    <property type="component" value="Unassembled WGS sequence"/>
</dbReference>
<evidence type="ECO:0000313" key="8">
    <source>
        <dbReference type="EMBL" id="RAW25503.1"/>
    </source>
</evidence>
<organism evidence="8 9">
    <name type="scientific">Phytophthora cactorum</name>
    <dbReference type="NCBI Taxonomy" id="29920"/>
    <lineage>
        <taxon>Eukaryota</taxon>
        <taxon>Sar</taxon>
        <taxon>Stramenopiles</taxon>
        <taxon>Oomycota</taxon>
        <taxon>Peronosporomycetes</taxon>
        <taxon>Peronosporales</taxon>
        <taxon>Peronosporaceae</taxon>
        <taxon>Phytophthora</taxon>
    </lineage>
</organism>
<reference evidence="6" key="2">
    <citation type="submission" date="2018-05" db="EMBL/GenBank/DDBJ databases">
        <title>Effector identification in a new, highly contiguous assembly of the strawberry crown rot pathogen Phytophthora cactorum.</title>
        <authorList>
            <person name="Armitage A.D."/>
            <person name="Nellist C.F."/>
            <person name="Bates H."/>
            <person name="Vickerstaff R.J."/>
            <person name="Harrison R.J."/>
        </authorList>
    </citation>
    <scope>NUCLEOTIDE SEQUENCE</scope>
    <source>
        <strain evidence="2">15-7</strain>
        <strain evidence="3">4032</strain>
        <strain evidence="4">4040</strain>
        <strain evidence="5">P415</strain>
        <strain evidence="6">P421</strain>
    </source>
</reference>
<evidence type="ECO:0000313" key="4">
    <source>
        <dbReference type="EMBL" id="KAG2927172.1"/>
    </source>
</evidence>
<dbReference type="Proteomes" id="UP000736787">
    <property type="component" value="Unassembled WGS sequence"/>
</dbReference>
<dbReference type="AlphaFoldDB" id="A0A329RL70"/>
<dbReference type="OrthoDB" id="121186at2759"/>
<protein>
    <submittedName>
        <fullName evidence="8">Uncharacterized protein</fullName>
    </submittedName>
</protein>
<reference evidence="8 9" key="1">
    <citation type="submission" date="2018-01" db="EMBL/GenBank/DDBJ databases">
        <title>Draft genome of the strawberry crown rot pathogen Phytophthora cactorum.</title>
        <authorList>
            <person name="Armitage A.D."/>
            <person name="Lysoe E."/>
            <person name="Nellist C.F."/>
            <person name="Harrison R.J."/>
            <person name="Brurberg M.B."/>
        </authorList>
    </citation>
    <scope>NUCLEOTIDE SEQUENCE [LARGE SCALE GENOMIC DNA]</scope>
    <source>
        <strain evidence="8 9">10300</strain>
    </source>
</reference>
<dbReference type="Proteomes" id="UP000688947">
    <property type="component" value="Unassembled WGS sequence"/>
</dbReference>
<evidence type="ECO:0000256" key="1">
    <source>
        <dbReference type="SAM" id="MobiDB-lite"/>
    </source>
</evidence>
<dbReference type="Proteomes" id="UP000697107">
    <property type="component" value="Unassembled WGS sequence"/>
</dbReference>
<evidence type="ECO:0000313" key="5">
    <source>
        <dbReference type="EMBL" id="KAG2969010.1"/>
    </source>
</evidence>
<dbReference type="EMBL" id="RCML01000818">
    <property type="protein sequence ID" value="KAG2969010.1"/>
    <property type="molecule type" value="Genomic_DNA"/>
</dbReference>
<dbReference type="Proteomes" id="UP000760860">
    <property type="component" value="Unassembled WGS sequence"/>
</dbReference>
<feature type="region of interest" description="Disordered" evidence="1">
    <location>
        <begin position="28"/>
        <end position="80"/>
    </location>
</feature>
<evidence type="ECO:0000313" key="2">
    <source>
        <dbReference type="EMBL" id="KAG2861618.1"/>
    </source>
</evidence>